<evidence type="ECO:0000256" key="2">
    <source>
        <dbReference type="ARBA" id="ARBA00022840"/>
    </source>
</evidence>
<keyword evidence="6" id="KW-0493">Microtubule</keyword>
<protein>
    <recommendedName>
        <fullName evidence="6">Kinesin-like protein</fullName>
    </recommendedName>
</protein>
<reference evidence="10 11" key="1">
    <citation type="journal article" date="2014" name="Genome Biol. Evol.">
        <title>The secreted proteins of Achlya hypogyna and Thraustotheca clavata identify the ancestral oomycete secretome and reveal gene acquisitions by horizontal gene transfer.</title>
        <authorList>
            <person name="Misner I."/>
            <person name="Blouin N."/>
            <person name="Leonard G."/>
            <person name="Richards T.A."/>
            <person name="Lane C.E."/>
        </authorList>
    </citation>
    <scope>NUCLEOTIDE SEQUENCE [LARGE SCALE GENOMIC DNA]</scope>
    <source>
        <strain evidence="10 11">ATCC 48635</strain>
    </source>
</reference>
<dbReference type="EMBL" id="JNBR01000009">
    <property type="protein sequence ID" value="OQS01388.1"/>
    <property type="molecule type" value="Genomic_DNA"/>
</dbReference>
<feature type="compositionally biased region" description="Low complexity" evidence="8">
    <location>
        <begin position="767"/>
        <end position="777"/>
    </location>
</feature>
<dbReference type="Proteomes" id="UP000243579">
    <property type="component" value="Unassembled WGS sequence"/>
</dbReference>
<dbReference type="OrthoDB" id="3176171at2759"/>
<evidence type="ECO:0000313" key="10">
    <source>
        <dbReference type="EMBL" id="OQS01388.1"/>
    </source>
</evidence>
<accession>A0A1V9ZTN8</accession>
<evidence type="ECO:0000256" key="1">
    <source>
        <dbReference type="ARBA" id="ARBA00022741"/>
    </source>
</evidence>
<keyword evidence="11" id="KW-1185">Reference proteome</keyword>
<evidence type="ECO:0000256" key="7">
    <source>
        <dbReference type="SAM" id="Coils"/>
    </source>
</evidence>
<evidence type="ECO:0000256" key="3">
    <source>
        <dbReference type="ARBA" id="ARBA00023054"/>
    </source>
</evidence>
<dbReference type="PROSITE" id="PS50067">
    <property type="entry name" value="KINESIN_MOTOR_2"/>
    <property type="match status" value="1"/>
</dbReference>
<dbReference type="InterPro" id="IPR027417">
    <property type="entry name" value="P-loop_NTPase"/>
</dbReference>
<dbReference type="InterPro" id="IPR001752">
    <property type="entry name" value="Kinesin_motor_dom"/>
</dbReference>
<dbReference type="SUPFAM" id="SSF52540">
    <property type="entry name" value="P-loop containing nucleoside triphosphate hydrolases"/>
    <property type="match status" value="1"/>
</dbReference>
<dbReference type="PROSITE" id="PS00411">
    <property type="entry name" value="KINESIN_MOTOR_1"/>
    <property type="match status" value="1"/>
</dbReference>
<dbReference type="GO" id="GO:0003777">
    <property type="term" value="F:microtubule motor activity"/>
    <property type="evidence" value="ECO:0007669"/>
    <property type="project" value="InterPro"/>
</dbReference>
<keyword evidence="4 5" id="KW-0505">Motor protein</keyword>
<gene>
    <name evidence="10" type="ORF">ACHHYP_01179</name>
</gene>
<dbReference type="InterPro" id="IPR036961">
    <property type="entry name" value="Kinesin_motor_dom_sf"/>
</dbReference>
<dbReference type="PANTHER" id="PTHR47968">
    <property type="entry name" value="CENTROMERE PROTEIN E"/>
    <property type="match status" value="1"/>
</dbReference>
<dbReference type="GO" id="GO:0005524">
    <property type="term" value="F:ATP binding"/>
    <property type="evidence" value="ECO:0007669"/>
    <property type="project" value="UniProtKB-UniRule"/>
</dbReference>
<dbReference type="AlphaFoldDB" id="A0A1V9ZTN8"/>
<feature type="domain" description="Kinesin motor" evidence="9">
    <location>
        <begin position="3"/>
        <end position="322"/>
    </location>
</feature>
<evidence type="ECO:0000259" key="9">
    <source>
        <dbReference type="PROSITE" id="PS50067"/>
    </source>
</evidence>
<keyword evidence="3 7" id="KW-0175">Coiled coil</keyword>
<evidence type="ECO:0000256" key="5">
    <source>
        <dbReference type="PROSITE-ProRule" id="PRU00283"/>
    </source>
</evidence>
<dbReference type="Gene3D" id="3.40.850.10">
    <property type="entry name" value="Kinesin motor domain"/>
    <property type="match status" value="1"/>
</dbReference>
<sequence length="802" mass="89103">MSNIHVSCRVRPQNALEKKQGGVMCVASPDGKALEINPEDGFSTDYLRCTFDQVFMPQATQLDVYEATAKSLVDELLDGYNCTVFAYGQTGSGKTHTVLGPKEGVASKPDEQGLIGRLVHDIFARVQLLGSDTVQFELTGSFLEIYMEQIRDLLQPNFMKKNLRIRENGPKGVFVDDLTQVQTLSEDVMMQLVERGNTNRVVACTRMNNDSSRSHTILMINMTRRDVLKGTEKKATMYVVDLAGSEMVSKTMASGKTLNEARAINKSLSALSNVIKGLLTRLLQDSLGGHAKTCLIVTVSSSSYNVAETISTVRFGMRAKEIKNEPLLNETQSLGLAEYQQMYQELRAENAELRAEVEQVRSEKDALQAKCTSLEAPELEPTQEPDNHEHSVSADSQTYLIPLVDAASQTVLEASPKASSGSLMQAFSSFLFVDNQSQRTHHRTQSMDTVQSQLALSAEKLSQLGEDLRLCRSENDALKEINAILSEQNRVFNARTAELEAAAGLHDGALEALKAINGSINSQNTALISRNAELEAQLERQVQSLASQVLHLLFTWIMIPPPPDGSALDDPPTTDDSGLQKHVETLSRKLVEMKLHAHYVTEYAKAVLDQEKYEVVCQMTQLKLQNEQFRYNEHQKECLVKELEAKCAGLRETIKKSEDHASSVERSVQEYQSLYKEQVRLSHEKQQHLIKEVEYYKMIWHRVSKSAPEEPNNADGPPPSPSLALALEMEPTTPHGLHRPASFSGAVPSEPLSLMALKRSSRPIVKPLSPSPRTLLSPRPPRSAFEIKDDENDPLSTVFKVT</sequence>
<dbReference type="InterPro" id="IPR027640">
    <property type="entry name" value="Kinesin-like_fam"/>
</dbReference>
<dbReference type="SMART" id="SM00129">
    <property type="entry name" value="KISc"/>
    <property type="match status" value="1"/>
</dbReference>
<organism evidence="10 11">
    <name type="scientific">Achlya hypogyna</name>
    <name type="common">Oomycete</name>
    <name type="synonym">Protoachlya hypogyna</name>
    <dbReference type="NCBI Taxonomy" id="1202772"/>
    <lineage>
        <taxon>Eukaryota</taxon>
        <taxon>Sar</taxon>
        <taxon>Stramenopiles</taxon>
        <taxon>Oomycota</taxon>
        <taxon>Saprolegniomycetes</taxon>
        <taxon>Saprolegniales</taxon>
        <taxon>Achlyaceae</taxon>
        <taxon>Achlya</taxon>
    </lineage>
</organism>
<dbReference type="GO" id="GO:0007018">
    <property type="term" value="P:microtubule-based movement"/>
    <property type="evidence" value="ECO:0007669"/>
    <property type="project" value="InterPro"/>
</dbReference>
<dbReference type="PANTHER" id="PTHR47968:SF75">
    <property type="entry name" value="CENTROMERE-ASSOCIATED PROTEIN E"/>
    <property type="match status" value="1"/>
</dbReference>
<dbReference type="PRINTS" id="PR00380">
    <property type="entry name" value="KINESINHEAVY"/>
</dbReference>
<keyword evidence="1 5" id="KW-0547">Nucleotide-binding</keyword>
<proteinExistence type="inferred from homology"/>
<evidence type="ECO:0000256" key="4">
    <source>
        <dbReference type="ARBA" id="ARBA00023175"/>
    </source>
</evidence>
<feature type="coiled-coil region" evidence="7">
    <location>
        <begin position="336"/>
        <end position="370"/>
    </location>
</feature>
<comment type="caution">
    <text evidence="10">The sequence shown here is derived from an EMBL/GenBank/DDBJ whole genome shotgun (WGS) entry which is preliminary data.</text>
</comment>
<dbReference type="STRING" id="1202772.A0A1V9ZTN8"/>
<comment type="similarity">
    <text evidence="5 6">Belongs to the TRAFAC class myosin-kinesin ATPase superfamily. Kinesin family.</text>
</comment>
<feature type="binding site" evidence="5">
    <location>
        <begin position="88"/>
        <end position="95"/>
    </location>
    <ligand>
        <name>ATP</name>
        <dbReference type="ChEBI" id="CHEBI:30616"/>
    </ligand>
</feature>
<feature type="region of interest" description="Disordered" evidence="8">
    <location>
        <begin position="758"/>
        <end position="802"/>
    </location>
</feature>
<dbReference type="InterPro" id="IPR019821">
    <property type="entry name" value="Kinesin_motor_CS"/>
</dbReference>
<evidence type="ECO:0000313" key="11">
    <source>
        <dbReference type="Proteomes" id="UP000243579"/>
    </source>
</evidence>
<dbReference type="Pfam" id="PF00225">
    <property type="entry name" value="Kinesin"/>
    <property type="match status" value="1"/>
</dbReference>
<evidence type="ECO:0000256" key="6">
    <source>
        <dbReference type="RuleBase" id="RU000394"/>
    </source>
</evidence>
<keyword evidence="2 5" id="KW-0067">ATP-binding</keyword>
<dbReference type="GO" id="GO:0008017">
    <property type="term" value="F:microtubule binding"/>
    <property type="evidence" value="ECO:0007669"/>
    <property type="project" value="InterPro"/>
</dbReference>
<dbReference type="GO" id="GO:0005874">
    <property type="term" value="C:microtubule"/>
    <property type="evidence" value="ECO:0007669"/>
    <property type="project" value="UniProtKB-KW"/>
</dbReference>
<name>A0A1V9ZTN8_ACHHY</name>
<evidence type="ECO:0000256" key="8">
    <source>
        <dbReference type="SAM" id="MobiDB-lite"/>
    </source>
</evidence>